<evidence type="ECO:0000256" key="2">
    <source>
        <dbReference type="SAM" id="SignalP"/>
    </source>
</evidence>
<feature type="signal peptide" evidence="2">
    <location>
        <begin position="1"/>
        <end position="18"/>
    </location>
</feature>
<evidence type="ECO:0000256" key="1">
    <source>
        <dbReference type="SAM" id="MobiDB-lite"/>
    </source>
</evidence>
<keyword evidence="2" id="KW-0732">Signal</keyword>
<dbReference type="AlphaFoldDB" id="A0A2M4B0X0"/>
<dbReference type="EMBL" id="GGFK01013372">
    <property type="protein sequence ID" value="MBW46693.1"/>
    <property type="molecule type" value="Transcribed_RNA"/>
</dbReference>
<feature type="chain" id="PRO_5014954139" evidence="2">
    <location>
        <begin position="19"/>
        <end position="75"/>
    </location>
</feature>
<organism evidence="3">
    <name type="scientific">Anopheles triannulatus</name>
    <dbReference type="NCBI Taxonomy" id="58253"/>
    <lineage>
        <taxon>Eukaryota</taxon>
        <taxon>Metazoa</taxon>
        <taxon>Ecdysozoa</taxon>
        <taxon>Arthropoda</taxon>
        <taxon>Hexapoda</taxon>
        <taxon>Insecta</taxon>
        <taxon>Pterygota</taxon>
        <taxon>Neoptera</taxon>
        <taxon>Endopterygota</taxon>
        <taxon>Diptera</taxon>
        <taxon>Nematocera</taxon>
        <taxon>Culicoidea</taxon>
        <taxon>Culicidae</taxon>
        <taxon>Anophelinae</taxon>
        <taxon>Anopheles</taxon>
    </lineage>
</organism>
<protein>
    <submittedName>
        <fullName evidence="3">Putative secreted protein</fullName>
    </submittedName>
</protein>
<proteinExistence type="predicted"/>
<sequence>MMTLPLCSAAAVLSLRMADPTNTPCAHEFASYTSGTPCGRRPPNRMAEIGTPSESSQAGSMIGHWPAGAQKRELG</sequence>
<evidence type="ECO:0000313" key="3">
    <source>
        <dbReference type="EMBL" id="MBW46693.1"/>
    </source>
</evidence>
<name>A0A2M4B0X0_9DIPT</name>
<feature type="region of interest" description="Disordered" evidence="1">
    <location>
        <begin position="34"/>
        <end position="75"/>
    </location>
</feature>
<reference evidence="3" key="1">
    <citation type="submission" date="2018-01" db="EMBL/GenBank/DDBJ databases">
        <title>An insight into the sialome of Amazonian anophelines.</title>
        <authorList>
            <person name="Ribeiro J.M."/>
            <person name="Scarpassa V."/>
            <person name="Calvo E."/>
        </authorList>
    </citation>
    <scope>NUCLEOTIDE SEQUENCE</scope>
    <source>
        <tissue evidence="3">Salivary glands</tissue>
    </source>
</reference>
<accession>A0A2M4B0X0</accession>